<dbReference type="OrthoDB" id="9806388at2"/>
<dbReference type="GO" id="GO:0046872">
    <property type="term" value="F:metal ion binding"/>
    <property type="evidence" value="ECO:0007669"/>
    <property type="project" value="UniProtKB-KW"/>
</dbReference>
<evidence type="ECO:0000259" key="4">
    <source>
        <dbReference type="Pfam" id="PF00557"/>
    </source>
</evidence>
<evidence type="ECO:0000256" key="1">
    <source>
        <dbReference type="ARBA" id="ARBA00022723"/>
    </source>
</evidence>
<keyword evidence="1 3" id="KW-0479">Metal-binding</keyword>
<keyword evidence="2" id="KW-0378">Hydrolase</keyword>
<dbReference type="PROSITE" id="PS00491">
    <property type="entry name" value="PROLINE_PEPTIDASE"/>
    <property type="match status" value="1"/>
</dbReference>
<dbReference type="KEGG" id="git:C6V83_11390"/>
<dbReference type="InterPro" id="IPR000994">
    <property type="entry name" value="Pept_M24"/>
</dbReference>
<dbReference type="SUPFAM" id="SSF53092">
    <property type="entry name" value="Creatinase/prolidase N-terminal domain"/>
    <property type="match status" value="1"/>
</dbReference>
<evidence type="ECO:0000256" key="2">
    <source>
        <dbReference type="ARBA" id="ARBA00022801"/>
    </source>
</evidence>
<dbReference type="RefSeq" id="WP_105942491.1">
    <property type="nucleotide sequence ID" value="NZ_CP027433.1"/>
</dbReference>
<dbReference type="InterPro" id="IPR029149">
    <property type="entry name" value="Creatin/AminoP/Spt16_N"/>
</dbReference>
<name>A0A2S0KGF7_9ACTN</name>
<dbReference type="AlphaFoldDB" id="A0A2S0KGF7"/>
<dbReference type="Gene3D" id="3.40.350.10">
    <property type="entry name" value="Creatinase/prolidase N-terminal domain"/>
    <property type="match status" value="1"/>
</dbReference>
<proteinExistence type="inferred from homology"/>
<dbReference type="InterPro" id="IPR036005">
    <property type="entry name" value="Creatinase/aminopeptidase-like"/>
</dbReference>
<dbReference type="SUPFAM" id="SSF55920">
    <property type="entry name" value="Creatinase/aminopeptidase"/>
    <property type="match status" value="1"/>
</dbReference>
<dbReference type="InterPro" id="IPR000587">
    <property type="entry name" value="Creatinase_N"/>
</dbReference>
<reference evidence="6 7" key="1">
    <citation type="submission" date="2018-03" db="EMBL/GenBank/DDBJ databases">
        <title>Characteristics and genome of n-alkane degrading marine bacteria Gordonia iterans isolated from crude oil contaminated in Tae-an, South Korea.</title>
        <authorList>
            <person name="Lee S.-S."/>
            <person name="Kim H."/>
        </authorList>
    </citation>
    <scope>NUCLEOTIDE SEQUENCE [LARGE SCALE GENOMIC DNA]</scope>
    <source>
        <strain evidence="6 7">Co17</strain>
    </source>
</reference>
<evidence type="ECO:0000256" key="3">
    <source>
        <dbReference type="RuleBase" id="RU000590"/>
    </source>
</evidence>
<dbReference type="EMBL" id="CP027433">
    <property type="protein sequence ID" value="AVM00778.1"/>
    <property type="molecule type" value="Genomic_DNA"/>
</dbReference>
<feature type="domain" description="Peptidase M24" evidence="4">
    <location>
        <begin position="156"/>
        <end position="358"/>
    </location>
</feature>
<dbReference type="Pfam" id="PF00557">
    <property type="entry name" value="Peptidase_M24"/>
    <property type="match status" value="1"/>
</dbReference>
<dbReference type="GO" id="GO:0016787">
    <property type="term" value="F:hydrolase activity"/>
    <property type="evidence" value="ECO:0007669"/>
    <property type="project" value="UniProtKB-KW"/>
</dbReference>
<dbReference type="PANTHER" id="PTHR46112">
    <property type="entry name" value="AMINOPEPTIDASE"/>
    <property type="match status" value="1"/>
</dbReference>
<keyword evidence="7" id="KW-1185">Reference proteome</keyword>
<protein>
    <submittedName>
        <fullName evidence="6">Peptidase M24 family protein</fullName>
    </submittedName>
</protein>
<organism evidence="6 7">
    <name type="scientific">Gordonia iterans</name>
    <dbReference type="NCBI Taxonomy" id="1004901"/>
    <lineage>
        <taxon>Bacteria</taxon>
        <taxon>Bacillati</taxon>
        <taxon>Actinomycetota</taxon>
        <taxon>Actinomycetes</taxon>
        <taxon>Mycobacteriales</taxon>
        <taxon>Gordoniaceae</taxon>
        <taxon>Gordonia</taxon>
    </lineage>
</organism>
<dbReference type="Pfam" id="PF01321">
    <property type="entry name" value="Creatinase_N"/>
    <property type="match status" value="1"/>
</dbReference>
<gene>
    <name evidence="6" type="ORF">C6V83_11390</name>
</gene>
<dbReference type="Gene3D" id="3.90.230.10">
    <property type="entry name" value="Creatinase/methionine aminopeptidase superfamily"/>
    <property type="match status" value="1"/>
</dbReference>
<sequence>MAHVDGSRFESQVYAGRLARAAELTAAAGLDAIVVGTGPDLRYLTGMEADTFERFTALIVPASGRPHLVTPRLELASVRASAIGDLGVPVRDWVDGADPYALALADLGADPALAVSDALPALHVIPLADRTGVPVRLATPVLRELRMIKDAAELDALRAAGAAIDRVHARMAQWLRPGRTETDVAADLAAALVEEGHTRAEFVIVGSGPNGADPHHEHSDRVIEPHDVVVIDIGGPVGAGYNSDSTRTYCFGPPEPEVAAAYDALERAQAAAVAAVRPGATAESVDAAARLVLAEAGLAEHFIHRTGHGIGLSVHEEPYIVEGNTEPLRPGMAFSVEPGVYFPGSWGARIEDIVVLTDDGAEPVNTRPHGLTVLPASRPADVEQ</sequence>
<dbReference type="Proteomes" id="UP000239814">
    <property type="component" value="Chromosome"/>
</dbReference>
<dbReference type="PANTHER" id="PTHR46112:SF3">
    <property type="entry name" value="AMINOPEPTIDASE YPDF"/>
    <property type="match status" value="1"/>
</dbReference>
<comment type="similarity">
    <text evidence="3">Belongs to the peptidase M24B family.</text>
</comment>
<evidence type="ECO:0000313" key="6">
    <source>
        <dbReference type="EMBL" id="AVM00778.1"/>
    </source>
</evidence>
<feature type="domain" description="Creatinase N-terminal" evidence="5">
    <location>
        <begin position="17"/>
        <end position="115"/>
    </location>
</feature>
<dbReference type="InterPro" id="IPR050659">
    <property type="entry name" value="Peptidase_M24B"/>
</dbReference>
<dbReference type="InterPro" id="IPR001131">
    <property type="entry name" value="Peptidase_M24B_aminopep-P_CS"/>
</dbReference>
<accession>A0A2S0KGF7</accession>
<evidence type="ECO:0000259" key="5">
    <source>
        <dbReference type="Pfam" id="PF01321"/>
    </source>
</evidence>
<evidence type="ECO:0000313" key="7">
    <source>
        <dbReference type="Proteomes" id="UP000239814"/>
    </source>
</evidence>